<keyword evidence="1 2" id="KW-0472">Membrane</keyword>
<evidence type="ECO:0000259" key="3">
    <source>
        <dbReference type="PROSITE" id="PS51846"/>
    </source>
</evidence>
<dbReference type="AlphaFoldDB" id="A0A0D8XCG3"/>
<dbReference type="EMBL" id="KN716685">
    <property type="protein sequence ID" value="KJH42278.1"/>
    <property type="molecule type" value="Genomic_DNA"/>
</dbReference>
<evidence type="ECO:0000256" key="1">
    <source>
        <dbReference type="PROSITE-ProRule" id="PRU01193"/>
    </source>
</evidence>
<protein>
    <recommendedName>
        <fullName evidence="3">CNNM transmembrane domain-containing protein</fullName>
    </recommendedName>
</protein>
<dbReference type="STRING" id="29172.A0A0D8XCG3"/>
<feature type="transmembrane region" description="Helical" evidence="2">
    <location>
        <begin position="35"/>
        <end position="59"/>
    </location>
</feature>
<evidence type="ECO:0000256" key="2">
    <source>
        <dbReference type="SAM" id="Phobius"/>
    </source>
</evidence>
<feature type="domain" description="CNNM transmembrane" evidence="3">
    <location>
        <begin position="31"/>
        <end position="87"/>
    </location>
</feature>
<keyword evidence="1 2" id="KW-1133">Transmembrane helix</keyword>
<dbReference type="OrthoDB" id="5870209at2759"/>
<sequence length="87" mass="9996">MCVKQQGRLGELQLIDDDRTWINTAKTMKEHYMPVFLQIAVLVILFSMSALFSGLNLGLMSLSIQELNLIIKSGKYNYFTRLLKIDL</sequence>
<gene>
    <name evidence="4" type="ORF">DICVIV_11740</name>
</gene>
<dbReference type="PROSITE" id="PS51846">
    <property type="entry name" value="CNNM"/>
    <property type="match status" value="1"/>
</dbReference>
<dbReference type="InterPro" id="IPR002550">
    <property type="entry name" value="CNNM"/>
</dbReference>
<dbReference type="Proteomes" id="UP000053766">
    <property type="component" value="Unassembled WGS sequence"/>
</dbReference>
<evidence type="ECO:0000313" key="5">
    <source>
        <dbReference type="Proteomes" id="UP000053766"/>
    </source>
</evidence>
<reference evidence="4 5" key="1">
    <citation type="submission" date="2013-11" db="EMBL/GenBank/DDBJ databases">
        <title>Draft genome of the bovine lungworm Dictyocaulus viviparus.</title>
        <authorList>
            <person name="Mitreva M."/>
        </authorList>
    </citation>
    <scope>NUCLEOTIDE SEQUENCE [LARGE SCALE GENOMIC DNA]</scope>
    <source>
        <strain evidence="4 5">HannoverDv2000</strain>
    </source>
</reference>
<accession>A0A0D8XCG3</accession>
<keyword evidence="5" id="KW-1185">Reference proteome</keyword>
<organism evidence="4 5">
    <name type="scientific">Dictyocaulus viviparus</name>
    <name type="common">Bovine lungworm</name>
    <dbReference type="NCBI Taxonomy" id="29172"/>
    <lineage>
        <taxon>Eukaryota</taxon>
        <taxon>Metazoa</taxon>
        <taxon>Ecdysozoa</taxon>
        <taxon>Nematoda</taxon>
        <taxon>Chromadorea</taxon>
        <taxon>Rhabditida</taxon>
        <taxon>Rhabditina</taxon>
        <taxon>Rhabditomorpha</taxon>
        <taxon>Strongyloidea</taxon>
        <taxon>Metastrongylidae</taxon>
        <taxon>Dictyocaulus</taxon>
    </lineage>
</organism>
<name>A0A0D8XCG3_DICVI</name>
<reference evidence="5" key="2">
    <citation type="journal article" date="2016" name="Sci. Rep.">
        <title>Dictyocaulus viviparus genome, variome and transcriptome elucidate lungworm biology and support future intervention.</title>
        <authorList>
            <person name="McNulty S.N."/>
            <person name="Strube C."/>
            <person name="Rosa B.A."/>
            <person name="Martin J.C."/>
            <person name="Tyagi R."/>
            <person name="Choi Y.J."/>
            <person name="Wang Q."/>
            <person name="Hallsworth Pepin K."/>
            <person name="Zhang X."/>
            <person name="Ozersky P."/>
            <person name="Wilson R.K."/>
            <person name="Sternberg P.W."/>
            <person name="Gasser R.B."/>
            <person name="Mitreva M."/>
        </authorList>
    </citation>
    <scope>NUCLEOTIDE SEQUENCE [LARGE SCALE GENOMIC DNA]</scope>
    <source>
        <strain evidence="5">HannoverDv2000</strain>
    </source>
</reference>
<keyword evidence="1 2" id="KW-0812">Transmembrane</keyword>
<evidence type="ECO:0000313" key="4">
    <source>
        <dbReference type="EMBL" id="KJH42278.1"/>
    </source>
</evidence>
<dbReference type="GO" id="GO:0016020">
    <property type="term" value="C:membrane"/>
    <property type="evidence" value="ECO:0007669"/>
    <property type="project" value="UniProtKB-UniRule"/>
</dbReference>
<proteinExistence type="predicted"/>